<keyword evidence="1" id="KW-0732">Signal</keyword>
<dbReference type="InterPro" id="IPR006175">
    <property type="entry name" value="YjgF/YER057c/UK114"/>
</dbReference>
<dbReference type="Gene3D" id="3.30.1330.40">
    <property type="entry name" value="RutC-like"/>
    <property type="match status" value="1"/>
</dbReference>
<dbReference type="SUPFAM" id="SSF55298">
    <property type="entry name" value="YjgF-like"/>
    <property type="match status" value="1"/>
</dbReference>
<dbReference type="InterPro" id="IPR035959">
    <property type="entry name" value="RutC-like_sf"/>
</dbReference>
<dbReference type="PANTHER" id="PTHR11803">
    <property type="entry name" value="2-IMINOBUTANOATE/2-IMINOPROPANOATE DEAMINASE RIDA"/>
    <property type="match status" value="1"/>
</dbReference>
<evidence type="ECO:0000256" key="1">
    <source>
        <dbReference type="SAM" id="SignalP"/>
    </source>
</evidence>
<dbReference type="RefSeq" id="WP_249972103.1">
    <property type="nucleotide sequence ID" value="NZ_JAMFLZ010000002.1"/>
</dbReference>
<evidence type="ECO:0000313" key="2">
    <source>
        <dbReference type="EMBL" id="MCL6294113.1"/>
    </source>
</evidence>
<dbReference type="Proteomes" id="UP001165381">
    <property type="component" value="Unassembled WGS sequence"/>
</dbReference>
<accession>A0ABT0QCA2</accession>
<proteinExistence type="predicted"/>
<comment type="caution">
    <text evidence="2">The sequence shown here is derived from an EMBL/GenBank/DDBJ whole genome shotgun (WGS) entry which is preliminary data.</text>
</comment>
<gene>
    <name evidence="2" type="ORF">M3P09_03855</name>
</gene>
<reference evidence="2" key="1">
    <citation type="submission" date="2022-05" db="EMBL/GenBank/DDBJ databases">
        <authorList>
            <person name="Park J.-S."/>
        </authorList>
    </citation>
    <scope>NUCLEOTIDE SEQUENCE</scope>
    <source>
        <strain evidence="2">2012CJ34-3</strain>
    </source>
</reference>
<dbReference type="PANTHER" id="PTHR11803:SF39">
    <property type="entry name" value="2-IMINOBUTANOATE_2-IMINOPROPANOATE DEAMINASE"/>
    <property type="match status" value="1"/>
</dbReference>
<sequence>MKNIENKTSRRSSLKKMGMAVIGALGLGMSNNALAKESNPKKQVLDKPENDQDIPLFSGAVRHGNTLYIAGKGAHFEGDIKAHTDHVLKELQKGLEKNGSSMEQVLKVNVYLHDLEDYKGMNEVFRGRFGKNPPVRTTVATYGGVPGKSLVEMDCIAAVD</sequence>
<keyword evidence="3" id="KW-1185">Reference proteome</keyword>
<dbReference type="EMBL" id="JAMFLZ010000002">
    <property type="protein sequence ID" value="MCL6294113.1"/>
    <property type="molecule type" value="Genomic_DNA"/>
</dbReference>
<name>A0ABT0QCA2_9FLAO</name>
<organism evidence="2 3">
    <name type="scientific">Jejuia spongiicola</name>
    <dbReference type="NCBI Taxonomy" id="2942207"/>
    <lineage>
        <taxon>Bacteria</taxon>
        <taxon>Pseudomonadati</taxon>
        <taxon>Bacteroidota</taxon>
        <taxon>Flavobacteriia</taxon>
        <taxon>Flavobacteriales</taxon>
        <taxon>Flavobacteriaceae</taxon>
        <taxon>Jejuia</taxon>
    </lineage>
</organism>
<dbReference type="Pfam" id="PF01042">
    <property type="entry name" value="Ribonuc_L-PSP"/>
    <property type="match status" value="1"/>
</dbReference>
<protein>
    <submittedName>
        <fullName evidence="2">RidA family protein</fullName>
    </submittedName>
</protein>
<dbReference type="CDD" id="cd00448">
    <property type="entry name" value="YjgF_YER057c_UK114_family"/>
    <property type="match status" value="1"/>
</dbReference>
<feature type="chain" id="PRO_5046546124" evidence="1">
    <location>
        <begin position="36"/>
        <end position="160"/>
    </location>
</feature>
<feature type="signal peptide" evidence="1">
    <location>
        <begin position="1"/>
        <end position="35"/>
    </location>
</feature>
<evidence type="ECO:0000313" key="3">
    <source>
        <dbReference type="Proteomes" id="UP001165381"/>
    </source>
</evidence>